<dbReference type="EMBL" id="JAUSUG010000001">
    <property type="protein sequence ID" value="MDQ0253018.1"/>
    <property type="molecule type" value="Genomic_DNA"/>
</dbReference>
<dbReference type="InterPro" id="IPR001764">
    <property type="entry name" value="Glyco_hydro_3_N"/>
</dbReference>
<evidence type="ECO:0000256" key="2">
    <source>
        <dbReference type="ARBA" id="ARBA00022801"/>
    </source>
</evidence>
<reference evidence="5 6" key="1">
    <citation type="submission" date="2023-07" db="EMBL/GenBank/DDBJ databases">
        <title>Genomic Encyclopedia of Type Strains, Phase IV (KMG-IV): sequencing the most valuable type-strain genomes for metagenomic binning, comparative biology and taxonomic classification.</title>
        <authorList>
            <person name="Goeker M."/>
        </authorList>
    </citation>
    <scope>NUCLEOTIDE SEQUENCE [LARGE SCALE GENOMIC DNA]</scope>
    <source>
        <strain evidence="5 6">DSM 9768</strain>
    </source>
</reference>
<accession>A0ABT9ZP55</accession>
<comment type="caution">
    <text evidence="5">The sequence shown here is derived from an EMBL/GenBank/DDBJ whole genome shotgun (WGS) entry which is preliminary data.</text>
</comment>
<dbReference type="PANTHER" id="PTHR30480">
    <property type="entry name" value="BETA-HEXOSAMINIDASE-RELATED"/>
    <property type="match status" value="1"/>
</dbReference>
<evidence type="ECO:0000313" key="5">
    <source>
        <dbReference type="EMBL" id="MDQ0253018.1"/>
    </source>
</evidence>
<sequence>MNTSLSLKEKIGQLFIIAVQKDELDEELKKAISHYNIGGVILFQRNLRNFSKIIHFIKDIQAYAKGSGRPPLWISIDQEGGGISYLWENMAVSPGNMLLGATNTPEKSYIAHYHMGRQLRSIGFNMDFSPVLDINNNPENPVIGARSFGEREELVTKMGMEAIKGLHDAGVMACGKHYPGHGDTEFDSHLSLPTINKSIEELDQFELVPFHKSMKNGLEAIMTAHIVYPHVDPDKPATLSNEFLTEILRKGVGYEGLIITDSMEMEAISRFFGREKGTVMALQAGADIILACGQSYENQFKMIDAAVDAVEGGELDPSLINTAYKRNLKYKSKWVKPDFNSTVEDIIVYCNDDSIHQLMEEIACEGITVIQDDRRLIPIPPAKCTLIYQKTLNDENYMGDRKNPCPATFTEEHYQLIALENNVPTSKDTTEMVDRILPNEQVILFINERRNLREEWNSLIGEISKLTKNIIVVSLWNPQIYKEISDKEITYIACYSNTSHVIQGLKKIIEGKVEPKGTPPVTILKQGSQSL</sequence>
<dbReference type="NCBIfam" id="NF003740">
    <property type="entry name" value="PRK05337.1"/>
    <property type="match status" value="1"/>
</dbReference>
<dbReference type="GO" id="GO:0004563">
    <property type="term" value="F:beta-N-acetylhexosaminidase activity"/>
    <property type="evidence" value="ECO:0007669"/>
    <property type="project" value="UniProtKB-EC"/>
</dbReference>
<dbReference type="InterPro" id="IPR036962">
    <property type="entry name" value="Glyco_hydro_3_N_sf"/>
</dbReference>
<dbReference type="Pfam" id="PF00933">
    <property type="entry name" value="Glyco_hydro_3"/>
    <property type="match status" value="1"/>
</dbReference>
<protein>
    <submittedName>
        <fullName evidence="5">Beta-N-acetylhexosaminidase</fullName>
        <ecNumber evidence="5">3.2.1.52</ecNumber>
    </submittedName>
</protein>
<dbReference type="EC" id="3.2.1.52" evidence="5"/>
<evidence type="ECO:0000259" key="4">
    <source>
        <dbReference type="Pfam" id="PF00933"/>
    </source>
</evidence>
<keyword evidence="3 5" id="KW-0326">Glycosidase</keyword>
<dbReference type="Gene3D" id="3.40.50.1700">
    <property type="entry name" value="Glycoside hydrolase family 3 C-terminal domain"/>
    <property type="match status" value="1"/>
</dbReference>
<gene>
    <name evidence="5" type="ORF">J2S74_000390</name>
</gene>
<feature type="domain" description="Glycoside hydrolase family 3 N-terminal" evidence="4">
    <location>
        <begin position="7"/>
        <end position="326"/>
    </location>
</feature>
<keyword evidence="6" id="KW-1185">Reference proteome</keyword>
<dbReference type="PANTHER" id="PTHR30480:SF16">
    <property type="entry name" value="GLYCOSIDE HYDROLASE FAMILY 3 DOMAIN PROTEIN"/>
    <property type="match status" value="1"/>
</dbReference>
<evidence type="ECO:0000256" key="3">
    <source>
        <dbReference type="ARBA" id="ARBA00023295"/>
    </source>
</evidence>
<evidence type="ECO:0000256" key="1">
    <source>
        <dbReference type="ARBA" id="ARBA00005336"/>
    </source>
</evidence>
<dbReference type="InterPro" id="IPR017853">
    <property type="entry name" value="GH"/>
</dbReference>
<proteinExistence type="inferred from homology"/>
<dbReference type="Proteomes" id="UP001230005">
    <property type="component" value="Unassembled WGS sequence"/>
</dbReference>
<dbReference type="InterPro" id="IPR036881">
    <property type="entry name" value="Glyco_hydro_3_C_sf"/>
</dbReference>
<keyword evidence="2 5" id="KW-0378">Hydrolase</keyword>
<dbReference type="Gene3D" id="3.20.20.300">
    <property type="entry name" value="Glycoside hydrolase, family 3, N-terminal domain"/>
    <property type="match status" value="1"/>
</dbReference>
<comment type="similarity">
    <text evidence="1">Belongs to the glycosyl hydrolase 3 family.</text>
</comment>
<name>A0ABT9ZP55_9BACI</name>
<evidence type="ECO:0000313" key="6">
    <source>
        <dbReference type="Proteomes" id="UP001230005"/>
    </source>
</evidence>
<dbReference type="RefSeq" id="WP_307321090.1">
    <property type="nucleotide sequence ID" value="NZ_JAUSUG010000001.1"/>
</dbReference>
<organism evidence="5 6">
    <name type="scientific">Evansella vedderi</name>
    <dbReference type="NCBI Taxonomy" id="38282"/>
    <lineage>
        <taxon>Bacteria</taxon>
        <taxon>Bacillati</taxon>
        <taxon>Bacillota</taxon>
        <taxon>Bacilli</taxon>
        <taxon>Bacillales</taxon>
        <taxon>Bacillaceae</taxon>
        <taxon>Evansella</taxon>
    </lineage>
</organism>
<dbReference type="SUPFAM" id="SSF51445">
    <property type="entry name" value="(Trans)glycosidases"/>
    <property type="match status" value="1"/>
</dbReference>
<dbReference type="InterPro" id="IPR050226">
    <property type="entry name" value="NagZ_Beta-hexosaminidase"/>
</dbReference>